<sequence>MSAFYYIVYGFEGYPARKASYQQAATEGTQLLNFKYNNDIPPVTGEYQPQSYYDVTPQAAQYNNNIWKRRVQNSYDRLKRSLRRRRSHQAELGNVESVSYANGTVALVRRKRQSTITGETLCQARSQFIVPKAALNNKGNWMYVVNMPEVDSRYTQLVKTESCVSQTCSGLCSLPQGYSSRCEQKYVQKRLVALEGSGDQLYTDVFWFPSCCVCTLSNS</sequence>
<comment type="subunit">
    <text evidence="1">Homodimer; disulfide-linked.</text>
</comment>
<comment type="caution">
    <text evidence="6">The sequence shown here is derived from an EMBL/GenBank/DDBJ whole genome shotgun (WGS) entry which is preliminary data.</text>
</comment>
<gene>
    <name evidence="6" type="ORF">NQ315_015834</name>
</gene>
<dbReference type="GO" id="GO:0008083">
    <property type="term" value="F:growth factor activity"/>
    <property type="evidence" value="ECO:0007669"/>
    <property type="project" value="TreeGrafter"/>
</dbReference>
<dbReference type="GO" id="GO:0005615">
    <property type="term" value="C:extracellular space"/>
    <property type="evidence" value="ECO:0007669"/>
    <property type="project" value="UniProtKB-ARBA"/>
</dbReference>
<dbReference type="PANTHER" id="PTHR23199">
    <property type="entry name" value="NEUROTROPHIN 1-RELATED"/>
    <property type="match status" value="1"/>
</dbReference>
<dbReference type="Pfam" id="PF16077">
    <property type="entry name" value="Spaetzle"/>
    <property type="match status" value="1"/>
</dbReference>
<proteinExistence type="predicted"/>
<dbReference type="FunFam" id="2.10.90.10:FF:000018">
    <property type="entry name" value="Spatzle 4"/>
    <property type="match status" value="1"/>
</dbReference>
<reference evidence="6 7" key="1">
    <citation type="journal article" date="2023" name="Insect Mol. Biol.">
        <title>Genome sequencing provides insights into the evolution of gene families encoding plant cell wall-degrading enzymes in longhorned beetles.</title>
        <authorList>
            <person name="Shin N.R."/>
            <person name="Okamura Y."/>
            <person name="Kirsch R."/>
            <person name="Pauchet Y."/>
        </authorList>
    </citation>
    <scope>NUCLEOTIDE SEQUENCE [LARGE SCALE GENOMIC DNA]</scope>
    <source>
        <strain evidence="6">EAD_L_NR</strain>
    </source>
</reference>
<dbReference type="Gene3D" id="2.10.90.10">
    <property type="entry name" value="Cystine-knot cytokines"/>
    <property type="match status" value="1"/>
</dbReference>
<evidence type="ECO:0000313" key="6">
    <source>
        <dbReference type="EMBL" id="KAJ8921038.1"/>
    </source>
</evidence>
<keyword evidence="7" id="KW-1185">Reference proteome</keyword>
<dbReference type="GO" id="GO:0005121">
    <property type="term" value="F:Toll binding"/>
    <property type="evidence" value="ECO:0007669"/>
    <property type="project" value="TreeGrafter"/>
</dbReference>
<protein>
    <recommendedName>
        <fullName evidence="5">Spaetzle domain-containing protein</fullName>
    </recommendedName>
</protein>
<feature type="domain" description="Spaetzle" evidence="5">
    <location>
        <begin position="120"/>
        <end position="215"/>
    </location>
</feature>
<evidence type="ECO:0000256" key="4">
    <source>
        <dbReference type="ARBA" id="ARBA00023180"/>
    </source>
</evidence>
<keyword evidence="4" id="KW-0325">Glycoprotein</keyword>
<evidence type="ECO:0000313" key="7">
    <source>
        <dbReference type="Proteomes" id="UP001159042"/>
    </source>
</evidence>
<accession>A0AAV8W307</accession>
<dbReference type="PANTHER" id="PTHR23199:SF16">
    <property type="entry name" value="PROTEIN SPAETZLE 5"/>
    <property type="match status" value="1"/>
</dbReference>
<dbReference type="SUPFAM" id="SSF57501">
    <property type="entry name" value="Cystine-knot cytokines"/>
    <property type="match status" value="1"/>
</dbReference>
<evidence type="ECO:0000256" key="1">
    <source>
        <dbReference type="ARBA" id="ARBA00011748"/>
    </source>
</evidence>
<organism evidence="6 7">
    <name type="scientific">Exocentrus adspersus</name>
    <dbReference type="NCBI Taxonomy" id="1586481"/>
    <lineage>
        <taxon>Eukaryota</taxon>
        <taxon>Metazoa</taxon>
        <taxon>Ecdysozoa</taxon>
        <taxon>Arthropoda</taxon>
        <taxon>Hexapoda</taxon>
        <taxon>Insecta</taxon>
        <taxon>Pterygota</taxon>
        <taxon>Neoptera</taxon>
        <taxon>Endopterygota</taxon>
        <taxon>Coleoptera</taxon>
        <taxon>Polyphaga</taxon>
        <taxon>Cucujiformia</taxon>
        <taxon>Chrysomeloidea</taxon>
        <taxon>Cerambycidae</taxon>
        <taxon>Lamiinae</taxon>
        <taxon>Acanthocinini</taxon>
        <taxon>Exocentrus</taxon>
    </lineage>
</organism>
<dbReference type="GO" id="GO:0045087">
    <property type="term" value="P:innate immune response"/>
    <property type="evidence" value="ECO:0007669"/>
    <property type="project" value="TreeGrafter"/>
</dbReference>
<dbReference type="InterPro" id="IPR032104">
    <property type="entry name" value="Spaetzle"/>
</dbReference>
<keyword evidence="2" id="KW-0732">Signal</keyword>
<dbReference type="InterPro" id="IPR052444">
    <property type="entry name" value="Spz/Toll_ligand-like"/>
</dbReference>
<evidence type="ECO:0000256" key="2">
    <source>
        <dbReference type="ARBA" id="ARBA00022729"/>
    </source>
</evidence>
<dbReference type="GO" id="GO:0021556">
    <property type="term" value="P:central nervous system formation"/>
    <property type="evidence" value="ECO:0007669"/>
    <property type="project" value="TreeGrafter"/>
</dbReference>
<evidence type="ECO:0000259" key="5">
    <source>
        <dbReference type="Pfam" id="PF16077"/>
    </source>
</evidence>
<keyword evidence="3" id="KW-1015">Disulfide bond</keyword>
<dbReference type="EMBL" id="JANEYG010000012">
    <property type="protein sequence ID" value="KAJ8921038.1"/>
    <property type="molecule type" value="Genomic_DNA"/>
</dbReference>
<evidence type="ECO:0000256" key="3">
    <source>
        <dbReference type="ARBA" id="ARBA00023157"/>
    </source>
</evidence>
<dbReference type="Proteomes" id="UP001159042">
    <property type="component" value="Unassembled WGS sequence"/>
</dbReference>
<name>A0AAV8W307_9CUCU</name>
<dbReference type="InterPro" id="IPR029034">
    <property type="entry name" value="Cystine-knot_cytokine"/>
</dbReference>
<dbReference type="AlphaFoldDB" id="A0AAV8W307"/>